<accession>A0A6J4RTY7</accession>
<feature type="non-terminal residue" evidence="2">
    <location>
        <position position="1"/>
    </location>
</feature>
<proteinExistence type="predicted"/>
<reference evidence="2" key="1">
    <citation type="submission" date="2020-02" db="EMBL/GenBank/DDBJ databases">
        <authorList>
            <person name="Meier V. D."/>
        </authorList>
    </citation>
    <scope>NUCLEOTIDE SEQUENCE</scope>
    <source>
        <strain evidence="2">AVDCRST_MAG12</strain>
    </source>
</reference>
<protein>
    <submittedName>
        <fullName evidence="2">Uncharacterized protein</fullName>
    </submittedName>
</protein>
<gene>
    <name evidence="2" type="ORF">AVDCRST_MAG12-1157</name>
</gene>
<evidence type="ECO:0000313" key="2">
    <source>
        <dbReference type="EMBL" id="CAA9475904.1"/>
    </source>
</evidence>
<feature type="non-terminal residue" evidence="2">
    <location>
        <position position="168"/>
    </location>
</feature>
<name>A0A6J4RTY7_9ACTN</name>
<sequence>GGTPDPDAQDGRPLARGLRPPARGALPERAQLYTRPPDPLPQAARRPGAGDLVGPGEPLPPAGPLLPDGYRPRLHGTRRGLQAGVPDAARREKTSRRRVVAVARRPGPPGVPAARYGPEQGHAGGGARPAPAPGGGVRALRGRGGGAEAVAVPRGAVGAGGVLRFRRV</sequence>
<dbReference type="AlphaFoldDB" id="A0A6J4RTY7"/>
<dbReference type="EMBL" id="CADCVK010000187">
    <property type="protein sequence ID" value="CAA9475904.1"/>
    <property type="molecule type" value="Genomic_DNA"/>
</dbReference>
<feature type="compositionally biased region" description="Low complexity" evidence="1">
    <location>
        <begin position="11"/>
        <end position="27"/>
    </location>
</feature>
<feature type="region of interest" description="Disordered" evidence="1">
    <location>
        <begin position="1"/>
        <end position="142"/>
    </location>
</feature>
<evidence type="ECO:0000256" key="1">
    <source>
        <dbReference type="SAM" id="MobiDB-lite"/>
    </source>
</evidence>
<feature type="compositionally biased region" description="Gly residues" evidence="1">
    <location>
        <begin position="122"/>
        <end position="142"/>
    </location>
</feature>
<organism evidence="2">
    <name type="scientific">uncultured Rubrobacteraceae bacterium</name>
    <dbReference type="NCBI Taxonomy" id="349277"/>
    <lineage>
        <taxon>Bacteria</taxon>
        <taxon>Bacillati</taxon>
        <taxon>Actinomycetota</taxon>
        <taxon>Rubrobacteria</taxon>
        <taxon>Rubrobacterales</taxon>
        <taxon>Rubrobacteraceae</taxon>
        <taxon>environmental samples</taxon>
    </lineage>
</organism>